<proteinExistence type="predicted"/>
<keyword evidence="2" id="KW-1133">Transmembrane helix</keyword>
<feature type="transmembrane region" description="Helical" evidence="2">
    <location>
        <begin position="93"/>
        <end position="117"/>
    </location>
</feature>
<name>A0A1F7W4Z1_9BACT</name>
<protein>
    <submittedName>
        <fullName evidence="3">Uncharacterized protein</fullName>
    </submittedName>
</protein>
<keyword evidence="2" id="KW-0812">Transmembrane</keyword>
<dbReference type="EMBL" id="MGFE01000030">
    <property type="protein sequence ID" value="OGL97706.1"/>
    <property type="molecule type" value="Genomic_DNA"/>
</dbReference>
<feature type="transmembrane region" description="Helical" evidence="2">
    <location>
        <begin position="56"/>
        <end position="81"/>
    </location>
</feature>
<feature type="region of interest" description="Disordered" evidence="1">
    <location>
        <begin position="258"/>
        <end position="279"/>
    </location>
</feature>
<evidence type="ECO:0000256" key="1">
    <source>
        <dbReference type="SAM" id="MobiDB-lite"/>
    </source>
</evidence>
<gene>
    <name evidence="3" type="ORF">A2304_00380</name>
</gene>
<keyword evidence="2" id="KW-0472">Membrane</keyword>
<feature type="transmembrane region" description="Helical" evidence="2">
    <location>
        <begin position="138"/>
        <end position="162"/>
    </location>
</feature>
<dbReference type="AlphaFoldDB" id="A0A1F7W4Z1"/>
<evidence type="ECO:0000256" key="2">
    <source>
        <dbReference type="SAM" id="Phobius"/>
    </source>
</evidence>
<evidence type="ECO:0000313" key="4">
    <source>
        <dbReference type="Proteomes" id="UP000176501"/>
    </source>
</evidence>
<evidence type="ECO:0000313" key="3">
    <source>
        <dbReference type="EMBL" id="OGL97706.1"/>
    </source>
</evidence>
<organism evidence="3 4">
    <name type="scientific">Candidatus Uhrbacteria bacterium RIFOXYB2_FULL_57_15</name>
    <dbReference type="NCBI Taxonomy" id="1802422"/>
    <lineage>
        <taxon>Bacteria</taxon>
        <taxon>Candidatus Uhriibacteriota</taxon>
    </lineage>
</organism>
<sequence>MWYLSTPFIERKSPHQGKHMEPIPPLTAGENLTTNLRLAEFAQGARLRRYEAREHIALDLAVSAAVFAGWWIVAALLAVVLQGQVANGLIVAGLAQSLAGIMMAAFAIAFPGAVSSVSGKARFPFLPQRGENARDKTVGVLTVALFGPLFAACSAACGLSVANGNPQTEFGYAEQTVRMESILNDDRTATVFLPLAQQIRDWERARLAANRLIAFAEAGTSLSEEEGAEVAACTVARGGLMVLIRIAEALSMEGPLGTTEQGLLPERDPVSAVDGLSQTRKHVESLREDAWQRARAAAEVSDKQKT</sequence>
<dbReference type="Proteomes" id="UP000176501">
    <property type="component" value="Unassembled WGS sequence"/>
</dbReference>
<accession>A0A1F7W4Z1</accession>
<comment type="caution">
    <text evidence="3">The sequence shown here is derived from an EMBL/GenBank/DDBJ whole genome shotgun (WGS) entry which is preliminary data.</text>
</comment>
<reference evidence="3 4" key="1">
    <citation type="journal article" date="2016" name="Nat. Commun.">
        <title>Thousands of microbial genomes shed light on interconnected biogeochemical processes in an aquifer system.</title>
        <authorList>
            <person name="Anantharaman K."/>
            <person name="Brown C.T."/>
            <person name="Hug L.A."/>
            <person name="Sharon I."/>
            <person name="Castelle C.J."/>
            <person name="Probst A.J."/>
            <person name="Thomas B.C."/>
            <person name="Singh A."/>
            <person name="Wilkins M.J."/>
            <person name="Karaoz U."/>
            <person name="Brodie E.L."/>
            <person name="Williams K.H."/>
            <person name="Hubbard S.S."/>
            <person name="Banfield J.F."/>
        </authorList>
    </citation>
    <scope>NUCLEOTIDE SEQUENCE [LARGE SCALE GENOMIC DNA]</scope>
</reference>